<feature type="repeat" description="PPR" evidence="3">
    <location>
        <begin position="346"/>
        <end position="380"/>
    </location>
</feature>
<protein>
    <submittedName>
        <fullName evidence="6 7">Pentatricopeptide repeat-containing protein At4g13650 isoform X1</fullName>
    </submittedName>
</protein>
<feature type="domain" description="DYW" evidence="4">
    <location>
        <begin position="965"/>
        <end position="1056"/>
    </location>
</feature>
<keyword evidence="5" id="KW-1185">Reference proteome</keyword>
<dbReference type="Pfam" id="PF13041">
    <property type="entry name" value="PPR_2"/>
    <property type="match status" value="5"/>
</dbReference>
<dbReference type="Proteomes" id="UP000694930">
    <property type="component" value="Chromosome 2"/>
</dbReference>
<dbReference type="InterPro" id="IPR002885">
    <property type="entry name" value="PPR_rpt"/>
</dbReference>
<dbReference type="RefSeq" id="XP_015065939.1">
    <property type="nucleotide sequence ID" value="XM_015210453.2"/>
</dbReference>
<dbReference type="GeneID" id="107011105"/>
<evidence type="ECO:0000256" key="3">
    <source>
        <dbReference type="PROSITE-ProRule" id="PRU00708"/>
    </source>
</evidence>
<feature type="repeat" description="PPR" evidence="3">
    <location>
        <begin position="447"/>
        <end position="481"/>
    </location>
</feature>
<feature type="repeat" description="PPR" evidence="3">
    <location>
        <begin position="750"/>
        <end position="784"/>
    </location>
</feature>
<reference evidence="6 7" key="2">
    <citation type="submission" date="2025-05" db="UniProtKB">
        <authorList>
            <consortium name="RefSeq"/>
        </authorList>
    </citation>
    <scope>IDENTIFICATION</scope>
</reference>
<feature type="repeat" description="PPR" evidence="3">
    <location>
        <begin position="245"/>
        <end position="279"/>
    </location>
</feature>
<dbReference type="InterPro" id="IPR011990">
    <property type="entry name" value="TPR-like_helical_dom_sf"/>
</dbReference>
<dbReference type="RefSeq" id="XP_027770661.1">
    <property type="nucleotide sequence ID" value="XM_027914860.1"/>
</dbReference>
<comment type="similarity">
    <text evidence="1">Belongs to the PPR family. PCMP-H subfamily.</text>
</comment>
<dbReference type="PANTHER" id="PTHR47926:SF533">
    <property type="entry name" value="DYW DOMAIN-CONTAINING PROTEIN"/>
    <property type="match status" value="1"/>
</dbReference>
<dbReference type="RefSeq" id="XP_027770662.1">
    <property type="nucleotide sequence ID" value="XM_027914861.1"/>
</dbReference>
<feature type="repeat" description="PPR" evidence="3">
    <location>
        <begin position="141"/>
        <end position="175"/>
    </location>
</feature>
<dbReference type="PANTHER" id="PTHR47926">
    <property type="entry name" value="PENTATRICOPEPTIDE REPEAT-CONTAINING PROTEIN"/>
    <property type="match status" value="1"/>
</dbReference>
<evidence type="ECO:0000313" key="8">
    <source>
        <dbReference type="RefSeq" id="XP_027770662.1"/>
    </source>
</evidence>
<feature type="repeat" description="PPR" evidence="3">
    <location>
        <begin position="517"/>
        <end position="547"/>
    </location>
</feature>
<evidence type="ECO:0000313" key="5">
    <source>
        <dbReference type="Proteomes" id="UP000694930"/>
    </source>
</evidence>
<dbReference type="RefSeq" id="XP_027770663.1">
    <property type="nucleotide sequence ID" value="XM_027914862.1"/>
</dbReference>
<dbReference type="InterPro" id="IPR046848">
    <property type="entry name" value="E_motif"/>
</dbReference>
<dbReference type="NCBIfam" id="TIGR00756">
    <property type="entry name" value="PPR"/>
    <property type="match status" value="7"/>
</dbReference>
<organism evidence="5 7">
    <name type="scientific">Solanum pennellii</name>
    <name type="common">Tomato</name>
    <name type="synonym">Lycopersicon pennellii</name>
    <dbReference type="NCBI Taxonomy" id="28526"/>
    <lineage>
        <taxon>Eukaryota</taxon>
        <taxon>Viridiplantae</taxon>
        <taxon>Streptophyta</taxon>
        <taxon>Embryophyta</taxon>
        <taxon>Tracheophyta</taxon>
        <taxon>Spermatophyta</taxon>
        <taxon>Magnoliopsida</taxon>
        <taxon>eudicotyledons</taxon>
        <taxon>Gunneridae</taxon>
        <taxon>Pentapetalae</taxon>
        <taxon>asterids</taxon>
        <taxon>lamiids</taxon>
        <taxon>Solanales</taxon>
        <taxon>Solanaceae</taxon>
        <taxon>Solanoideae</taxon>
        <taxon>Solaneae</taxon>
        <taxon>Solanum</taxon>
        <taxon>Solanum subgen. Lycopersicon</taxon>
    </lineage>
</organism>
<dbReference type="Pfam" id="PF01535">
    <property type="entry name" value="PPR"/>
    <property type="match status" value="6"/>
</dbReference>
<name>A0ABM1V4J3_SOLPN</name>
<accession>A0ABM1V4J3</accession>
<evidence type="ECO:0000313" key="6">
    <source>
        <dbReference type="RefSeq" id="XP_015065939.1"/>
    </source>
</evidence>
<feature type="repeat" description="PPR" evidence="3">
    <location>
        <begin position="548"/>
        <end position="582"/>
    </location>
</feature>
<dbReference type="Gene3D" id="1.25.40.10">
    <property type="entry name" value="Tetratricopeptide repeat domain"/>
    <property type="match status" value="7"/>
</dbReference>
<evidence type="ECO:0000256" key="1">
    <source>
        <dbReference type="ARBA" id="ARBA00006643"/>
    </source>
</evidence>
<keyword evidence="2" id="KW-0677">Repeat</keyword>
<evidence type="ECO:0000313" key="7">
    <source>
        <dbReference type="RefSeq" id="XP_027770661.1"/>
    </source>
</evidence>
<dbReference type="Pfam" id="PF20431">
    <property type="entry name" value="E_motif"/>
    <property type="match status" value="1"/>
</dbReference>
<dbReference type="InterPro" id="IPR032867">
    <property type="entry name" value="DYW_dom"/>
</dbReference>
<sequence>MMRSIQSFFKSTDCLRKEIWSFQYGKQIRLKNCSFSSCASVTSVVLDDCSDEENEYYSSIVHQRVAKDKGYFDHTYYLSLLDSCLSEGSIIDAKKLHGKLLTLGFGADYRIGARFLDIYVAGGDLSSALQIFDNLPIGIRNVSCWNKLLSGFSRIKRNDEVLNLFSRMIREDVNPDECTFSEVLQACSDNKAAFRIRGVEQIHALITRYGLGLQLIVSNRLIDLYSKNGFVDSAKQVFEDMAVRDSSSWVAMLSGFCKNNREEDAILLYKDMRNFGVIPTPYVFSSVISASTKIEAFNLGEQLHASIYKWGFLSNVFVSNALVTLYSRCGYLPLAEQVFVEMPQKDGVTYNSLISGLSLKGFSDKALQLFEKMQLSSLKPDCVTIASLLGACASLGALQKGRQLHSYATKAGLCSDSIIEGSLLDLYVKCSDIETAHNFFLGSQMENIVLWNVMLVGYGQMGDLDESFKIFSLMQFKGLQPNQYTYPSILRTCTSVGALYLGEQIHSQVLKTGFWQNVYVCSVLIDMYAKHEKLDAAEKIFKRLNEEDVVSWTSMIAGYAQHDFFVEALKLFREMQDRGIRSDNIGFASAISACAGIQALYQGRQIHAQSVMSGYSLDHSIGNALIFLYARCGKIQDAYAAFDKIDTKDIISWNGLVSGFAQSGFCEEALKVFSRLHGDGVEANMFTYGSAVSAAANTTNIKQGKQIHARIKKTGYNAETEASNILITLYAKCGSLVDARKEFLEMQNKNDVSWNAMITGYSQHGCGNEAIELFEEMRHLGVKPNHVTYLGVLSACSHVGLVDKGLGYFNSMSKDYGLMPKLEHYASVVDILGRAGHLQRAMNFVETMPVEPDAMVWRTLLSACIVHKNIEIGEETGHRLLELEPQDSATYVLLSNLYAVLGRWDSRNQTRLLMKDRGVKKEPGRSWIEVQNTIHAFFVGDRLHPLANHIYDFVEELNKRVVMIGYVQDNNSLWNDLELGQKDPTAYIHSEKLAIAFGLLSLPEMIPIRVMKNLRVCNDCHNWIKCVSKVADRAIIVRDAYRFHHFADGQCSCNDFCALVPNNWTKNCFMRPH</sequence>
<reference evidence="5" key="1">
    <citation type="journal article" date="2014" name="Nat. Genet.">
        <title>The genome of the stress-tolerant wild tomato species Solanum pennellii.</title>
        <authorList>
            <person name="Bolger A."/>
            <person name="Scossa F."/>
            <person name="Bolger M.E."/>
            <person name="Lanz C."/>
            <person name="Maumus F."/>
            <person name="Tohge T."/>
            <person name="Quesneville H."/>
            <person name="Alseekh S."/>
            <person name="Sorensen I."/>
            <person name="Lichtenstein G."/>
            <person name="Fich E.A."/>
            <person name="Conte M."/>
            <person name="Keller H."/>
            <person name="Schneeberger K."/>
            <person name="Schwacke R."/>
            <person name="Ofner I."/>
            <person name="Vrebalov J."/>
            <person name="Xu Y."/>
            <person name="Osorio S."/>
            <person name="Aflitos S.A."/>
            <person name="Schijlen E."/>
            <person name="Jimenez-Gomez J.M."/>
            <person name="Ryngajllo M."/>
            <person name="Kimura S."/>
            <person name="Kumar R."/>
            <person name="Koenig D."/>
            <person name="Headland L.R."/>
            <person name="Maloof J.N."/>
            <person name="Sinha N."/>
            <person name="van Ham R.C."/>
            <person name="Lankhorst R.K."/>
            <person name="Mao L."/>
            <person name="Vogel A."/>
            <person name="Arsova B."/>
            <person name="Panstruga R."/>
            <person name="Fei Z."/>
            <person name="Rose J.K."/>
            <person name="Zamir D."/>
            <person name="Carrari F."/>
            <person name="Giovannoni J.J."/>
            <person name="Weigel D."/>
            <person name="Usadel B."/>
            <person name="Fernie A.R."/>
        </authorList>
    </citation>
    <scope>NUCLEOTIDE SEQUENCE [LARGE SCALE GENOMIC DNA]</scope>
</reference>
<proteinExistence type="inferred from homology"/>
<dbReference type="InterPro" id="IPR046960">
    <property type="entry name" value="PPR_At4g14850-like_plant"/>
</dbReference>
<feature type="repeat" description="PPR" evidence="3">
    <location>
        <begin position="649"/>
        <end position="683"/>
    </location>
</feature>
<evidence type="ECO:0000259" key="4">
    <source>
        <dbReference type="Pfam" id="PF14432"/>
    </source>
</evidence>
<gene>
    <name evidence="6 7 8 9" type="primary">LOC107011105</name>
</gene>
<evidence type="ECO:0000313" key="9">
    <source>
        <dbReference type="RefSeq" id="XP_027770663.1"/>
    </source>
</evidence>
<dbReference type="PROSITE" id="PS51375">
    <property type="entry name" value="PPR"/>
    <property type="match status" value="8"/>
</dbReference>
<evidence type="ECO:0000256" key="2">
    <source>
        <dbReference type="ARBA" id="ARBA00022737"/>
    </source>
</evidence>
<dbReference type="Pfam" id="PF14432">
    <property type="entry name" value="DYW_deaminase"/>
    <property type="match status" value="1"/>
</dbReference>